<dbReference type="InterPro" id="IPR011059">
    <property type="entry name" value="Metal-dep_hydrolase_composite"/>
</dbReference>
<dbReference type="InterPro" id="IPR013108">
    <property type="entry name" value="Amidohydro_3"/>
</dbReference>
<keyword evidence="3" id="KW-1185">Reference proteome</keyword>
<dbReference type="EMBL" id="JAADYS010001062">
    <property type="protein sequence ID" value="KAF4465280.1"/>
    <property type="molecule type" value="Genomic_DNA"/>
</dbReference>
<proteinExistence type="predicted"/>
<evidence type="ECO:0000313" key="3">
    <source>
        <dbReference type="Proteomes" id="UP000554235"/>
    </source>
</evidence>
<keyword evidence="2" id="KW-0378">Hydrolase</keyword>
<dbReference type="PANTHER" id="PTHR22642:SF20">
    <property type="entry name" value="AMIDOHYDROLASE 3 DOMAIN-CONTAINING PROTEIN"/>
    <property type="match status" value="1"/>
</dbReference>
<dbReference type="CDD" id="cd01300">
    <property type="entry name" value="YtcJ_like"/>
    <property type="match status" value="1"/>
</dbReference>
<dbReference type="SUPFAM" id="SSF51338">
    <property type="entry name" value="Composite domain of metallo-dependent hydrolases"/>
    <property type="match status" value="1"/>
</dbReference>
<gene>
    <name evidence="2" type="ORF">FALBO_7880</name>
</gene>
<dbReference type="SUPFAM" id="SSF51556">
    <property type="entry name" value="Metallo-dependent hydrolases"/>
    <property type="match status" value="1"/>
</dbReference>
<accession>A0A8H4L8Z5</accession>
<name>A0A8H4L8Z5_9HYPO</name>
<dbReference type="AlphaFoldDB" id="A0A8H4L8Z5"/>
<feature type="domain" description="Amidohydrolase 3" evidence="1">
    <location>
        <begin position="56"/>
        <end position="534"/>
    </location>
</feature>
<dbReference type="Pfam" id="PF07969">
    <property type="entry name" value="Amidohydro_3"/>
    <property type="match status" value="1"/>
</dbReference>
<reference evidence="2 3" key="1">
    <citation type="submission" date="2020-01" db="EMBL/GenBank/DDBJ databases">
        <title>Identification and distribution of gene clusters putatively required for synthesis of sphingolipid metabolism inhibitors in phylogenetically diverse species of the filamentous fungus Fusarium.</title>
        <authorList>
            <person name="Kim H.-S."/>
            <person name="Busman M."/>
            <person name="Brown D.W."/>
            <person name="Divon H."/>
            <person name="Uhlig S."/>
            <person name="Proctor R.H."/>
        </authorList>
    </citation>
    <scope>NUCLEOTIDE SEQUENCE [LARGE SCALE GENOMIC DNA]</scope>
    <source>
        <strain evidence="2 3">NRRL 20459</strain>
    </source>
</reference>
<evidence type="ECO:0000259" key="1">
    <source>
        <dbReference type="Pfam" id="PF07969"/>
    </source>
</evidence>
<sequence length="539" mass="58790">MASSLFINGKILSRAEAGLNDEPTFAESMFVKDGVIQAVGTSDELSAQFKGDDVVTQDLAGRTVLPGFVDGHMHLLLLGQSLRKVGLEHCKNLDDILDTLRTYAKANPDVPRIMAKGWMHSMTPGGVTAKILDQIDSRPIYVDTKDMHSTWCNSAGLEEMQVADMADPPGGIIERDEQGRPSGVLSEGSVLSIVWPRQAQLASMEERIQCMLAAFEAYNASGYTGIIEMAMDEYAWDAVVELKKRHPDTAMRIVAYWIIKPADTEAERSRQVCRAIELNAKYNKETSPDLRIAGIKIICDGIIDACTAYLTEPYATAPSPPPIWTREHLDPIVKQAADANLQIALHAIGDAAITMAVDMLEKHGKPGARHRIEHLEVSSPKDAKRLGELGLTASIQPVHADPAILRAWPRLIGDRRDRAFAYREFADSGALLALGSDSPTAPWNPLHNVYVASTRRSAREPECEEVVNEHFRLGVCEAVVAGSAGAAKSVFQDDRVGSLAVGKVADIVVVDMAWDAKSLLKADIKETWFGGKKVWSSSS</sequence>
<dbReference type="OrthoDB" id="3501663at2759"/>
<dbReference type="GO" id="GO:0016810">
    <property type="term" value="F:hydrolase activity, acting on carbon-nitrogen (but not peptide) bonds"/>
    <property type="evidence" value="ECO:0007669"/>
    <property type="project" value="InterPro"/>
</dbReference>
<dbReference type="Gene3D" id="2.30.40.10">
    <property type="entry name" value="Urease, subunit C, domain 1"/>
    <property type="match status" value="1"/>
</dbReference>
<dbReference type="Gene3D" id="3.20.20.140">
    <property type="entry name" value="Metal-dependent hydrolases"/>
    <property type="match status" value="1"/>
</dbReference>
<dbReference type="PANTHER" id="PTHR22642">
    <property type="entry name" value="IMIDAZOLONEPROPIONASE"/>
    <property type="match status" value="1"/>
</dbReference>
<organism evidence="2 3">
    <name type="scientific">Fusarium albosuccineum</name>
    <dbReference type="NCBI Taxonomy" id="1237068"/>
    <lineage>
        <taxon>Eukaryota</taxon>
        <taxon>Fungi</taxon>
        <taxon>Dikarya</taxon>
        <taxon>Ascomycota</taxon>
        <taxon>Pezizomycotina</taxon>
        <taxon>Sordariomycetes</taxon>
        <taxon>Hypocreomycetidae</taxon>
        <taxon>Hypocreales</taxon>
        <taxon>Nectriaceae</taxon>
        <taxon>Fusarium</taxon>
        <taxon>Fusarium decemcellulare species complex</taxon>
    </lineage>
</organism>
<dbReference type="InterPro" id="IPR032466">
    <property type="entry name" value="Metal_Hydrolase"/>
</dbReference>
<dbReference type="Proteomes" id="UP000554235">
    <property type="component" value="Unassembled WGS sequence"/>
</dbReference>
<dbReference type="Gene3D" id="3.10.310.70">
    <property type="match status" value="1"/>
</dbReference>
<evidence type="ECO:0000313" key="2">
    <source>
        <dbReference type="EMBL" id="KAF4465280.1"/>
    </source>
</evidence>
<dbReference type="InterPro" id="IPR033932">
    <property type="entry name" value="YtcJ-like"/>
</dbReference>
<comment type="caution">
    <text evidence="2">The sequence shown here is derived from an EMBL/GenBank/DDBJ whole genome shotgun (WGS) entry which is preliminary data.</text>
</comment>
<protein>
    <submittedName>
        <fullName evidence="2">Amidohydrolase ytcJ-like</fullName>
    </submittedName>
</protein>